<reference evidence="3 4" key="1">
    <citation type="submission" date="2018-03" db="EMBL/GenBank/DDBJ databases">
        <title>Lachnoclostridium SNUG30386 gen.nov., sp.nov., isolated from human faeces.</title>
        <authorList>
            <person name="Seo B."/>
            <person name="Jeon K."/>
            <person name="Ko G."/>
        </authorList>
    </citation>
    <scope>NUCLEOTIDE SEQUENCE [LARGE SCALE GENOMIC DNA]</scope>
    <source>
        <strain evidence="3 4">SNUG30386</strain>
    </source>
</reference>
<feature type="domain" description="YheO-like" evidence="1">
    <location>
        <begin position="11"/>
        <end position="121"/>
    </location>
</feature>
<protein>
    <recommendedName>
        <fullName evidence="5">Transcriptional regulator</fullName>
    </recommendedName>
</protein>
<dbReference type="RefSeq" id="WP_107001276.1">
    <property type="nucleotide sequence ID" value="NZ_DBFBUD010000168.1"/>
</dbReference>
<evidence type="ECO:0008006" key="5">
    <source>
        <dbReference type="Google" id="ProtNLM"/>
    </source>
</evidence>
<accession>A0A2T3FPC1</accession>
<dbReference type="EMBL" id="PYLO01000003">
    <property type="protein sequence ID" value="PST37093.1"/>
    <property type="molecule type" value="Genomic_DNA"/>
</dbReference>
<organism evidence="3 4">
    <name type="scientific">Clostridium fessum</name>
    <dbReference type="NCBI Taxonomy" id="2126740"/>
    <lineage>
        <taxon>Bacteria</taxon>
        <taxon>Bacillati</taxon>
        <taxon>Bacillota</taxon>
        <taxon>Clostridia</taxon>
        <taxon>Eubacteriales</taxon>
        <taxon>Clostridiaceae</taxon>
        <taxon>Clostridium</taxon>
    </lineage>
</organism>
<evidence type="ECO:0000313" key="4">
    <source>
        <dbReference type="Proteomes" id="UP000241048"/>
    </source>
</evidence>
<evidence type="ECO:0000259" key="2">
    <source>
        <dbReference type="Pfam" id="PF13309"/>
    </source>
</evidence>
<evidence type="ECO:0000259" key="1">
    <source>
        <dbReference type="Pfam" id="PF08348"/>
    </source>
</evidence>
<comment type="caution">
    <text evidence="3">The sequence shown here is derived from an EMBL/GenBank/DDBJ whole genome shotgun (WGS) entry which is preliminary data.</text>
</comment>
<dbReference type="Proteomes" id="UP000241048">
    <property type="component" value="Unassembled WGS sequence"/>
</dbReference>
<name>A0A2T3FPC1_9CLOT</name>
<dbReference type="PANTHER" id="PTHR35568:SF1">
    <property type="entry name" value="TRANSCRIPTIONAL REGULATOR DAUR"/>
    <property type="match status" value="1"/>
</dbReference>
<keyword evidence="4" id="KW-1185">Reference proteome</keyword>
<dbReference type="InterPro" id="IPR039446">
    <property type="entry name" value="DauR-like"/>
</dbReference>
<feature type="domain" description="Transcriptional regulator DauR-like HTH" evidence="2">
    <location>
        <begin position="193"/>
        <end position="253"/>
    </location>
</feature>
<dbReference type="GeneID" id="79840554"/>
<dbReference type="PANTHER" id="PTHR35568">
    <property type="entry name" value="TRANSCRIPTIONAL REGULATOR DAUR"/>
    <property type="match status" value="1"/>
</dbReference>
<dbReference type="AlphaFoldDB" id="A0A2T3FPC1"/>
<gene>
    <name evidence="3" type="ORF">C7U56_11215</name>
</gene>
<dbReference type="InterPro" id="IPR013559">
    <property type="entry name" value="YheO"/>
</dbReference>
<evidence type="ECO:0000313" key="3">
    <source>
        <dbReference type="EMBL" id="PST37093.1"/>
    </source>
</evidence>
<dbReference type="Pfam" id="PF13309">
    <property type="entry name" value="HTH_22"/>
    <property type="match status" value="1"/>
</dbReference>
<dbReference type="InterPro" id="IPR039445">
    <property type="entry name" value="DauR-like_HTH"/>
</dbReference>
<dbReference type="Pfam" id="PF08348">
    <property type="entry name" value="PAS_6"/>
    <property type="match status" value="1"/>
</dbReference>
<sequence>MEISNYMDFQFLIRFLEGLQKFLGDNCEIIVHDYRKGYDHTIVYAFNSQLSGRDVGGSPRGGMITQLGNDIEPLKHSIISLDTSQKDRLFKSCTTLIEDEHHKIIGSVCLNMDVRDLYLAQSALQNLIGRPGTIGVSAAVGAQIDGMSGCTPSGMASDGTFSGTGSTDGTNGANQAAMSDRDFILKKNVDDILQHYIYQAESMIGKPMMLMNKEEKIRALDYLDQKGVFKITKTSLLLCDAMQISKYTLYNYLEEARISRKSETNE</sequence>
<proteinExistence type="predicted"/>